<dbReference type="Proteomes" id="UP000604825">
    <property type="component" value="Unassembled WGS sequence"/>
</dbReference>
<accession>A0A811PD35</accession>
<dbReference type="EMBL" id="CAJGYO010000007">
    <property type="protein sequence ID" value="CAD6241908.1"/>
    <property type="molecule type" value="Genomic_DNA"/>
</dbReference>
<name>A0A811PD35_9POAL</name>
<dbReference type="PANTHER" id="PTHR35161">
    <property type="entry name" value="OS02G0303100 PROTEIN"/>
    <property type="match status" value="1"/>
</dbReference>
<organism evidence="1 2">
    <name type="scientific">Miscanthus lutarioriparius</name>
    <dbReference type="NCBI Taxonomy" id="422564"/>
    <lineage>
        <taxon>Eukaryota</taxon>
        <taxon>Viridiplantae</taxon>
        <taxon>Streptophyta</taxon>
        <taxon>Embryophyta</taxon>
        <taxon>Tracheophyta</taxon>
        <taxon>Spermatophyta</taxon>
        <taxon>Magnoliopsida</taxon>
        <taxon>Liliopsida</taxon>
        <taxon>Poales</taxon>
        <taxon>Poaceae</taxon>
        <taxon>PACMAD clade</taxon>
        <taxon>Panicoideae</taxon>
        <taxon>Andropogonodae</taxon>
        <taxon>Andropogoneae</taxon>
        <taxon>Saccharinae</taxon>
        <taxon>Miscanthus</taxon>
    </lineage>
</organism>
<reference evidence="1" key="1">
    <citation type="submission" date="2020-10" db="EMBL/GenBank/DDBJ databases">
        <authorList>
            <person name="Han B."/>
            <person name="Lu T."/>
            <person name="Zhao Q."/>
            <person name="Huang X."/>
            <person name="Zhao Y."/>
        </authorList>
    </citation>
    <scope>NUCLEOTIDE SEQUENCE</scope>
</reference>
<proteinExistence type="predicted"/>
<evidence type="ECO:0000313" key="1">
    <source>
        <dbReference type="EMBL" id="CAD6241908.1"/>
    </source>
</evidence>
<dbReference type="OrthoDB" id="675293at2759"/>
<comment type="caution">
    <text evidence="1">The sequence shown here is derived from an EMBL/GenBank/DDBJ whole genome shotgun (WGS) entry which is preliminary data.</text>
</comment>
<protein>
    <submittedName>
        <fullName evidence="1">Uncharacterized protein</fullName>
    </submittedName>
</protein>
<keyword evidence="2" id="KW-1185">Reference proteome</keyword>
<sequence>MPGSLSVAAAMEAVKKQINKLVKAFHRKNPAFVLCKHEKRNAQRLDKFLDGFRGVYFLKPHGIKAKCHYQGFSRPTTQARDVIIALIRLMELVEQAGYCFDGKLTMKNLYWLSETKTIKVWGLGIRDMIKMTKSGIKSDFKWIEELIRNNVFAGSKVPRELKYLLGYMASDPIKYGNLIKHNICLLDDESKVEKFIILYQKLTIIRKLDYQIFQTALSYIKCGLCGATHDWRANVKLNTVLEKIFSYQPRGYYSPDEAGVALFGCHCNHHGTDDCVDCQNQLKVIEYSNADIFPMLECHVPGLFAQLQEALFEVIEIRYPHKLQGLRNRCTGGG</sequence>
<evidence type="ECO:0000313" key="2">
    <source>
        <dbReference type="Proteomes" id="UP000604825"/>
    </source>
</evidence>
<dbReference type="PANTHER" id="PTHR35161:SF22">
    <property type="match status" value="1"/>
</dbReference>
<gene>
    <name evidence="1" type="ORF">NCGR_LOCUS27553</name>
</gene>
<dbReference type="AlphaFoldDB" id="A0A811PD35"/>